<reference evidence="3" key="1">
    <citation type="submission" date="2018-09" db="EMBL/GenBank/DDBJ databases">
        <authorList>
            <person name="Livingstone P.G."/>
            <person name="Whitworth D.E."/>
        </authorList>
    </citation>
    <scope>NUCLEOTIDE SEQUENCE [LARGE SCALE GENOMIC DNA]</scope>
    <source>
        <strain evidence="3">AB050A</strain>
    </source>
</reference>
<organism evidence="2 3">
    <name type="scientific">Corallococcus aberystwythensis</name>
    <dbReference type="NCBI Taxonomy" id="2316722"/>
    <lineage>
        <taxon>Bacteria</taxon>
        <taxon>Pseudomonadati</taxon>
        <taxon>Myxococcota</taxon>
        <taxon>Myxococcia</taxon>
        <taxon>Myxococcales</taxon>
        <taxon>Cystobacterineae</taxon>
        <taxon>Myxococcaceae</taxon>
        <taxon>Corallococcus</taxon>
    </lineage>
</organism>
<evidence type="ECO:0000256" key="1">
    <source>
        <dbReference type="SAM" id="SignalP"/>
    </source>
</evidence>
<protein>
    <submittedName>
        <fullName evidence="2">DUF1800 domain-containing protein</fullName>
    </submittedName>
</protein>
<dbReference type="OrthoDB" id="9772295at2"/>
<feature type="chain" id="PRO_5017211191" evidence="1">
    <location>
        <begin position="20"/>
        <end position="560"/>
    </location>
</feature>
<feature type="signal peptide" evidence="1">
    <location>
        <begin position="1"/>
        <end position="19"/>
    </location>
</feature>
<dbReference type="RefSeq" id="WP_120556201.1">
    <property type="nucleotide sequence ID" value="NZ_RAWK01000084.1"/>
</dbReference>
<dbReference type="EMBL" id="RAWK01000084">
    <property type="protein sequence ID" value="RKH66237.1"/>
    <property type="molecule type" value="Genomic_DNA"/>
</dbReference>
<keyword evidence="3" id="KW-1185">Reference proteome</keyword>
<accession>A0A3A8QC67</accession>
<keyword evidence="1" id="KW-0732">Signal</keyword>
<dbReference type="Proteomes" id="UP000267003">
    <property type="component" value="Unassembled WGS sequence"/>
</dbReference>
<sequence length="560" mass="61145">MLRRTALALVLCATSCTQADGPSATESPPPEQQEVLGRAEQAADTLDTPSEPNSIRFLEQSSFGPKTSGGISPAPMGTAERVMAVGINQSLTDQFALPASAPYDGEIAQDLGSQFFQRAVLGQDQLRQRVAFALGQILVVSQNGIPESTKTAYPDAPVALAGYMNLLSQHAFGNFRTLMEEVTKNPAMGRYLDMVNNRAFDSKGDPIDPNENYAREMLQLFTLGTYKLNNDGTLLLDVEGHPQRAYTEENVKAFARALSGWTWNATACPAKGAAINTPDYKNPLMPCNVNHDTSSQELLRGVSTTAGGTITQHLTQALNNVFNDPNVPPFISRQLIQHLVTSNPSAAYVRRVANVFRNDGTGTRGNLEAVVRAILVDAEARGAQPPVALREGYGHLRSPVLFITNVVRWLNAELDITTKDPGLKLSNWSKTMNQWVPRSPSVFNYYPPNAPLPGADGLVGPEFAILDTATVTARANFLHEFLNSGSTANAGILVDYNQFPHVNTDLVAWMNRFYLHGTMSTDLEQRLLTAMNDSRADSVSRKKKLGLYLMFLSPSFQIQR</sequence>
<evidence type="ECO:0000313" key="3">
    <source>
        <dbReference type="Proteomes" id="UP000267003"/>
    </source>
</evidence>
<proteinExistence type="predicted"/>
<evidence type="ECO:0000313" key="2">
    <source>
        <dbReference type="EMBL" id="RKH66237.1"/>
    </source>
</evidence>
<name>A0A3A8QC67_9BACT</name>
<gene>
    <name evidence="2" type="ORF">D7W81_15765</name>
</gene>
<dbReference type="Pfam" id="PF08811">
    <property type="entry name" value="DUF1800"/>
    <property type="match status" value="1"/>
</dbReference>
<comment type="caution">
    <text evidence="2">The sequence shown here is derived from an EMBL/GenBank/DDBJ whole genome shotgun (WGS) entry which is preliminary data.</text>
</comment>
<dbReference type="AlphaFoldDB" id="A0A3A8QC67"/>
<dbReference type="InterPro" id="IPR014917">
    <property type="entry name" value="DUF1800"/>
</dbReference>